<dbReference type="KEGG" id="pfd:PFDG_05372"/>
<dbReference type="AlphaFoldDB" id="A0A0L7MAJ6"/>
<protein>
    <submittedName>
        <fullName evidence="1">Uncharacterized protein</fullName>
    </submittedName>
</protein>
<feature type="non-terminal residue" evidence="1">
    <location>
        <position position="1"/>
    </location>
</feature>
<organism evidence="1 2">
    <name type="scientific">Plasmodium falciparum (isolate Dd2)</name>
    <dbReference type="NCBI Taxonomy" id="57267"/>
    <lineage>
        <taxon>Eukaryota</taxon>
        <taxon>Sar</taxon>
        <taxon>Alveolata</taxon>
        <taxon>Apicomplexa</taxon>
        <taxon>Aconoidasida</taxon>
        <taxon>Haemosporida</taxon>
        <taxon>Plasmodiidae</taxon>
        <taxon>Plasmodium</taxon>
        <taxon>Plasmodium (Laverania)</taxon>
    </lineage>
</organism>
<sequence>LFLRKYFIYDEKRIISFHSFILTLVHIDLKIGYQKMCEPKSLYYVTQLLKEQVPWKKNKGNDKQDIIPQIKTKKYFESYTCR</sequence>
<reference evidence="2" key="2">
    <citation type="submission" date="2006-09" db="EMBL/GenBank/DDBJ databases">
        <title>The genome sequence of Plasmodium falciparum Dd2.</title>
        <authorList>
            <consortium name="The Broad Institute Genome Sequencing Platform"/>
            <person name="Birren B."/>
            <person name="Lander E."/>
            <person name="Galagan J."/>
            <person name="Nusbaum C."/>
            <person name="Devon K."/>
            <person name="Henn M."/>
            <person name="Jaffe D."/>
            <person name="Butler J."/>
            <person name="Alvarez P."/>
            <person name="Gnerre S."/>
            <person name="Grabherr M."/>
            <person name="Kleber M."/>
            <person name="Mauceli E."/>
            <person name="Brockman W."/>
            <person name="MacCallum I.A."/>
            <person name="Rounsley S."/>
            <person name="Young S."/>
            <person name="LaButti K."/>
            <person name="Pushparaj V."/>
            <person name="DeCaprio D."/>
            <person name="Crawford M."/>
            <person name="Koehrsen M."/>
            <person name="Engels R."/>
            <person name="Montgomery P."/>
            <person name="Pearson M."/>
            <person name="Howarth C."/>
            <person name="Larson L."/>
            <person name="Luoma S."/>
            <person name="White J."/>
            <person name="Kodira C."/>
            <person name="Zeng Q."/>
            <person name="O'Leary S."/>
            <person name="Yandava C."/>
            <person name="Alvarado L."/>
            <person name="Wirth D."/>
            <person name="Volkman S."/>
            <person name="Hartl D."/>
        </authorList>
    </citation>
    <scope>NUCLEOTIDE SEQUENCE [LARGE SCALE GENOMIC DNA]</scope>
</reference>
<proteinExistence type="predicted"/>
<gene>
    <name evidence="1" type="ORF">PFDG_05372</name>
</gene>
<evidence type="ECO:0000313" key="1">
    <source>
        <dbReference type="EMBL" id="KOB89818.1"/>
    </source>
</evidence>
<dbReference type="EMBL" id="GG703419">
    <property type="protein sequence ID" value="KOB89818.1"/>
    <property type="molecule type" value="Genomic_DNA"/>
</dbReference>
<name>A0A0L7MAJ6_PLAF4</name>
<accession>A0A0L7MAJ6</accession>
<reference evidence="2" key="1">
    <citation type="submission" date="2006-09" db="EMBL/GenBank/DDBJ databases">
        <title>Annotation of Plasmodium falciparum Dd2.</title>
        <authorList>
            <consortium name="The Broad Institute Genome Sequencing Platform"/>
            <person name="Volkman S.K."/>
            <person name="Neafsey D.E."/>
            <person name="Dash A.P."/>
            <person name="Chitnis C.E."/>
            <person name="Hartl D.L."/>
            <person name="Young S.K."/>
            <person name="Zeng Q."/>
            <person name="Koehrsen M."/>
            <person name="Alvarado L."/>
            <person name="Berlin A."/>
            <person name="Borenstein D."/>
            <person name="Chapman S.B."/>
            <person name="Chen Z."/>
            <person name="Engels R."/>
            <person name="Freedman E."/>
            <person name="Gellesch M."/>
            <person name="Goldberg J."/>
            <person name="Griggs A."/>
            <person name="Gujja S."/>
            <person name="Heilman E.R."/>
            <person name="Heiman D.I."/>
            <person name="Howarth C."/>
            <person name="Jen D."/>
            <person name="Larson L."/>
            <person name="Mehta T."/>
            <person name="Neiman D."/>
            <person name="Park D."/>
            <person name="Pearson M."/>
            <person name="Roberts A."/>
            <person name="Saif S."/>
            <person name="Shea T."/>
            <person name="Shenoy N."/>
            <person name="Sisk P."/>
            <person name="Stolte C."/>
            <person name="Sykes S."/>
            <person name="Walk T."/>
            <person name="White J."/>
            <person name="Yandava C."/>
            <person name="Haas B."/>
            <person name="Henn M.R."/>
            <person name="Nusbaum C."/>
            <person name="Birren B."/>
        </authorList>
    </citation>
    <scope>NUCLEOTIDE SEQUENCE [LARGE SCALE GENOMIC DNA]</scope>
</reference>
<evidence type="ECO:0000313" key="2">
    <source>
        <dbReference type="Proteomes" id="UP000054282"/>
    </source>
</evidence>
<dbReference type="Proteomes" id="UP000054282">
    <property type="component" value="Unassembled WGS sequence"/>
</dbReference>